<proteinExistence type="predicted"/>
<gene>
    <name evidence="1" type="ORF">EVAR_83038_1</name>
</gene>
<name>A0A4C1VNC2_EUMVA</name>
<accession>A0A4C1VNC2</accession>
<comment type="caution">
    <text evidence="1">The sequence shown here is derived from an EMBL/GenBank/DDBJ whole genome shotgun (WGS) entry which is preliminary data.</text>
</comment>
<keyword evidence="2" id="KW-1185">Reference proteome</keyword>
<evidence type="ECO:0000313" key="2">
    <source>
        <dbReference type="Proteomes" id="UP000299102"/>
    </source>
</evidence>
<organism evidence="1 2">
    <name type="scientific">Eumeta variegata</name>
    <name type="common">Bagworm moth</name>
    <name type="synonym">Eumeta japonica</name>
    <dbReference type="NCBI Taxonomy" id="151549"/>
    <lineage>
        <taxon>Eukaryota</taxon>
        <taxon>Metazoa</taxon>
        <taxon>Ecdysozoa</taxon>
        <taxon>Arthropoda</taxon>
        <taxon>Hexapoda</taxon>
        <taxon>Insecta</taxon>
        <taxon>Pterygota</taxon>
        <taxon>Neoptera</taxon>
        <taxon>Endopterygota</taxon>
        <taxon>Lepidoptera</taxon>
        <taxon>Glossata</taxon>
        <taxon>Ditrysia</taxon>
        <taxon>Tineoidea</taxon>
        <taxon>Psychidae</taxon>
        <taxon>Oiketicinae</taxon>
        <taxon>Eumeta</taxon>
    </lineage>
</organism>
<reference evidence="1 2" key="1">
    <citation type="journal article" date="2019" name="Commun. Biol.">
        <title>The bagworm genome reveals a unique fibroin gene that provides high tensile strength.</title>
        <authorList>
            <person name="Kono N."/>
            <person name="Nakamura H."/>
            <person name="Ohtoshi R."/>
            <person name="Tomita M."/>
            <person name="Numata K."/>
            <person name="Arakawa K."/>
        </authorList>
    </citation>
    <scope>NUCLEOTIDE SEQUENCE [LARGE SCALE GENOMIC DNA]</scope>
</reference>
<dbReference type="Proteomes" id="UP000299102">
    <property type="component" value="Unassembled WGS sequence"/>
</dbReference>
<dbReference type="AlphaFoldDB" id="A0A4C1VNC2"/>
<evidence type="ECO:0000313" key="1">
    <source>
        <dbReference type="EMBL" id="GBP39902.1"/>
    </source>
</evidence>
<sequence length="97" mass="10704">MPAGCGAASRASVSGCDKVAYDHRLYIIYLLLISFGLEPCLPSANDCCYQYVAMSGADDLNRFSSHGVSDLKDCSISAYLEFKRAMQFDFNALLRHH</sequence>
<dbReference type="EMBL" id="BGZK01000373">
    <property type="protein sequence ID" value="GBP39902.1"/>
    <property type="molecule type" value="Genomic_DNA"/>
</dbReference>
<protein>
    <submittedName>
        <fullName evidence="1">Uncharacterized protein</fullName>
    </submittedName>
</protein>